<dbReference type="STRING" id="1300345.LF41_3109"/>
<organism evidence="1 2">
    <name type="scientific">Lysobacter dokdonensis DS-58</name>
    <dbReference type="NCBI Taxonomy" id="1300345"/>
    <lineage>
        <taxon>Bacteria</taxon>
        <taxon>Pseudomonadati</taxon>
        <taxon>Pseudomonadota</taxon>
        <taxon>Gammaproteobacteria</taxon>
        <taxon>Lysobacterales</taxon>
        <taxon>Lysobacteraceae</taxon>
        <taxon>Noviluteimonas</taxon>
    </lineage>
</organism>
<accession>A0A0A2WK32</accession>
<gene>
    <name evidence="1" type="ORF">LF41_3109</name>
</gene>
<dbReference type="Proteomes" id="UP000030518">
    <property type="component" value="Unassembled WGS sequence"/>
</dbReference>
<evidence type="ECO:0000313" key="2">
    <source>
        <dbReference type="Proteomes" id="UP000030518"/>
    </source>
</evidence>
<sequence length="208" mass="22356">MQAIVYRLLHMTAAADNGYRDRLRGATGTAHVRLDTRFAQGLRTHAQYRTYVLGMQAFVANAERALACAMLGPAWRAWRDPARTQWLDDDLHAMQVPALAEGPAMTVGSDADAAGLFYVIEGSALGATQLLGDAQALGHGPGTGATFLSRHGGFGAGKRWRAFVADLERAAFGPADERQMLASAARAFACAEFEFHRADLAHQGVEGR</sequence>
<comment type="caution">
    <text evidence="1">The sequence shown here is derived from an EMBL/GenBank/DDBJ whole genome shotgun (WGS) entry which is preliminary data.</text>
</comment>
<dbReference type="AlphaFoldDB" id="A0A0A2WK32"/>
<proteinExistence type="predicted"/>
<name>A0A0A2WK32_9GAMM</name>
<keyword evidence="2" id="KW-1185">Reference proteome</keyword>
<dbReference type="PATRIC" id="fig|1300345.3.peg.1647"/>
<reference evidence="1 2" key="1">
    <citation type="submission" date="2014-09" db="EMBL/GenBank/DDBJ databases">
        <title>Genome sequences of Lysobacter dokdonensis DS-58.</title>
        <authorList>
            <person name="Kim J.F."/>
            <person name="Kwak M.-J."/>
        </authorList>
    </citation>
    <scope>NUCLEOTIDE SEQUENCE [LARGE SCALE GENOMIC DNA]</scope>
    <source>
        <strain evidence="1 2">DS-58</strain>
    </source>
</reference>
<dbReference type="Pfam" id="PF01126">
    <property type="entry name" value="Heme_oxygenase"/>
    <property type="match status" value="1"/>
</dbReference>
<protein>
    <submittedName>
        <fullName evidence="1">Putative heme oxygenase</fullName>
    </submittedName>
</protein>
<dbReference type="SUPFAM" id="SSF48613">
    <property type="entry name" value="Heme oxygenase-like"/>
    <property type="match status" value="1"/>
</dbReference>
<dbReference type="CDD" id="cd19166">
    <property type="entry name" value="HemeO-bac"/>
    <property type="match status" value="1"/>
</dbReference>
<evidence type="ECO:0000313" key="1">
    <source>
        <dbReference type="EMBL" id="KGQ19077.1"/>
    </source>
</evidence>
<dbReference type="EMBL" id="JRKJ01000009">
    <property type="protein sequence ID" value="KGQ19077.1"/>
    <property type="molecule type" value="Genomic_DNA"/>
</dbReference>
<dbReference type="GO" id="GO:0004392">
    <property type="term" value="F:heme oxygenase (decyclizing) activity"/>
    <property type="evidence" value="ECO:0007669"/>
    <property type="project" value="InterPro"/>
</dbReference>
<dbReference type="Gene3D" id="1.20.910.10">
    <property type="entry name" value="Heme oxygenase-like"/>
    <property type="match status" value="1"/>
</dbReference>
<dbReference type="InterPro" id="IPR016084">
    <property type="entry name" value="Haem_Oase-like_multi-hlx"/>
</dbReference>
<dbReference type="GO" id="GO:0006788">
    <property type="term" value="P:heme oxidation"/>
    <property type="evidence" value="ECO:0007669"/>
    <property type="project" value="InterPro"/>
</dbReference>
<dbReference type="InterPro" id="IPR016053">
    <property type="entry name" value="Haem_Oase-like"/>
</dbReference>